<dbReference type="Proteomes" id="UP000235861">
    <property type="component" value="Unassembled WGS sequence"/>
</dbReference>
<dbReference type="RefSeq" id="WP_100294524.1">
    <property type="nucleotide sequence ID" value="NZ_PGGC01000114.1"/>
</dbReference>
<keyword evidence="2" id="KW-1185">Reference proteome</keyword>
<accession>A0A2H9U320</accession>
<evidence type="ECO:0000313" key="2">
    <source>
        <dbReference type="Proteomes" id="UP000235861"/>
    </source>
</evidence>
<name>A0A2H9U320_9GAMM</name>
<organism evidence="1 2">
    <name type="scientific">Aeromonas cavernicola</name>
    <dbReference type="NCBI Taxonomy" id="1006623"/>
    <lineage>
        <taxon>Bacteria</taxon>
        <taxon>Pseudomonadati</taxon>
        <taxon>Pseudomonadota</taxon>
        <taxon>Gammaproteobacteria</taxon>
        <taxon>Aeromonadales</taxon>
        <taxon>Aeromonadaceae</taxon>
        <taxon>Aeromonas</taxon>
    </lineage>
</organism>
<protein>
    <submittedName>
        <fullName evidence="1">Uncharacterized protein</fullName>
    </submittedName>
</protein>
<sequence>MTQKSEAVGKKRQEEKRLALRQQIWGDELEKLELWDKKTHKGFASVPRTLPQLARIMDRFAGKGTPVSGTYIALLCNVFDNSFLEIRDKQRLAFEAGFTGERAVTTWVSRMKKLADMGFIKPKEGVYGEFSYVLIMNPFMAVQSLYQSTPKDELYNALVSRMSDVGTKF</sequence>
<evidence type="ECO:0000313" key="1">
    <source>
        <dbReference type="EMBL" id="PJG58400.1"/>
    </source>
</evidence>
<reference evidence="1 2" key="1">
    <citation type="submission" date="2017-11" db="EMBL/GenBank/DDBJ databases">
        <title>Draft genome sequence of environmental isolate Aeromonas cavernicola sp. nov. MDC 2508.</title>
        <authorList>
            <person name="Colston S.M."/>
            <person name="Navarro A."/>
            <person name="Martinez-Murcia A.J."/>
            <person name="Graf J."/>
        </authorList>
    </citation>
    <scope>NUCLEOTIDE SEQUENCE [LARGE SCALE GENOMIC DNA]</scope>
    <source>
        <strain evidence="1 2">MDC 2508</strain>
    </source>
</reference>
<dbReference type="AlphaFoldDB" id="A0A2H9U320"/>
<gene>
    <name evidence="1" type="ORF">CUC53_12830</name>
</gene>
<proteinExistence type="predicted"/>
<dbReference type="EMBL" id="PGGC01000114">
    <property type="protein sequence ID" value="PJG58400.1"/>
    <property type="molecule type" value="Genomic_DNA"/>
</dbReference>
<comment type="caution">
    <text evidence="1">The sequence shown here is derived from an EMBL/GenBank/DDBJ whole genome shotgun (WGS) entry which is preliminary data.</text>
</comment>
<dbReference type="OrthoDB" id="5520111at2"/>